<reference evidence="2 3" key="1">
    <citation type="submission" date="2007-01" db="EMBL/GenBank/DDBJ databases">
        <authorList>
            <person name="Haygood M."/>
            <person name="Podell S."/>
            <person name="Anderson C."/>
            <person name="Hopkinson B."/>
            <person name="Roe K."/>
            <person name="Barbeau K."/>
            <person name="Gaasterland T."/>
            <person name="Ferriera S."/>
            <person name="Johnson J."/>
            <person name="Kravitz S."/>
            <person name="Beeson K."/>
            <person name="Sutton G."/>
            <person name="Rogers Y.-H."/>
            <person name="Friedman R."/>
            <person name="Frazier M."/>
            <person name="Venter J.C."/>
        </authorList>
    </citation>
    <scope>NUCLEOTIDE SEQUENCE [LARGE SCALE GENOMIC DNA]</scope>
    <source>
        <strain evidence="2 3">ATCC 23134</strain>
    </source>
</reference>
<dbReference type="RefSeq" id="WP_004156118.1">
    <property type="nucleotide sequence ID" value="NZ_AAWS01000026.1"/>
</dbReference>
<feature type="transmembrane region" description="Helical" evidence="1">
    <location>
        <begin position="16"/>
        <end position="39"/>
    </location>
</feature>
<dbReference type="OrthoDB" id="1418911at2"/>
<comment type="caution">
    <text evidence="2">The sequence shown here is derived from an EMBL/GenBank/DDBJ whole genome shotgun (WGS) entry which is preliminary data.</text>
</comment>
<evidence type="ECO:0000313" key="2">
    <source>
        <dbReference type="EMBL" id="EAY27095.1"/>
    </source>
</evidence>
<proteinExistence type="predicted"/>
<accession>A1ZR06</accession>
<organism evidence="2 3">
    <name type="scientific">Microscilla marina ATCC 23134</name>
    <dbReference type="NCBI Taxonomy" id="313606"/>
    <lineage>
        <taxon>Bacteria</taxon>
        <taxon>Pseudomonadati</taxon>
        <taxon>Bacteroidota</taxon>
        <taxon>Cytophagia</taxon>
        <taxon>Cytophagales</taxon>
        <taxon>Microscillaceae</taxon>
        <taxon>Microscilla</taxon>
    </lineage>
</organism>
<feature type="transmembrane region" description="Helical" evidence="1">
    <location>
        <begin position="78"/>
        <end position="98"/>
    </location>
</feature>
<sequence length="296" mass="32688">MQTASYYKNSGTVPPLAPVLMLTLGAAVTWVMAFIYAYAIAYIPFIYISFILTAIFGLGIGVTVNLCGQFGKARNATFTMTSALVLGLFGVYACWAVWFKAQGAKTGLFISPDVLFKLVQFIAAEGAWSIFDSTPTGGALYAVWGIEAAIIIGVPLYMVKSSANDTPFCEVCNKWADQEKAVGPLAPIMDTHAFKSRIEQGHFQAILDLPLIEDRYIQYTMVKLLSCPDFENSTLFLTVQAVTVEVDDDGKESTDEIDIVKNLIINRAEYEQLLNHEYAQEVAHDEDPNDEDLREE</sequence>
<evidence type="ECO:0000256" key="1">
    <source>
        <dbReference type="SAM" id="Phobius"/>
    </source>
</evidence>
<keyword evidence="3" id="KW-1185">Reference proteome</keyword>
<protein>
    <submittedName>
        <fullName evidence="2">Uncharacterized protein</fullName>
    </submittedName>
</protein>
<dbReference type="EMBL" id="AAWS01000026">
    <property type="protein sequence ID" value="EAY27095.1"/>
    <property type="molecule type" value="Genomic_DNA"/>
</dbReference>
<gene>
    <name evidence="2" type="ORF">M23134_08369</name>
</gene>
<keyword evidence="1" id="KW-0472">Membrane</keyword>
<keyword evidence="1" id="KW-1133">Transmembrane helix</keyword>
<keyword evidence="1" id="KW-0812">Transmembrane</keyword>
<evidence type="ECO:0000313" key="3">
    <source>
        <dbReference type="Proteomes" id="UP000004095"/>
    </source>
</evidence>
<feature type="transmembrane region" description="Helical" evidence="1">
    <location>
        <begin position="45"/>
        <end position="66"/>
    </location>
</feature>
<name>A1ZR06_MICM2</name>
<dbReference type="AlphaFoldDB" id="A1ZR06"/>
<dbReference type="Proteomes" id="UP000004095">
    <property type="component" value="Unassembled WGS sequence"/>
</dbReference>
<dbReference type="eggNOG" id="ENOG5032WC1">
    <property type="taxonomic scope" value="Bacteria"/>
</dbReference>
<feature type="transmembrane region" description="Helical" evidence="1">
    <location>
        <begin position="138"/>
        <end position="159"/>
    </location>
</feature>